<dbReference type="EMBL" id="VYYT01000843">
    <property type="protein sequence ID" value="KAK2729070.1"/>
    <property type="molecule type" value="Genomic_DNA"/>
</dbReference>
<feature type="region of interest" description="Disordered" evidence="1">
    <location>
        <begin position="167"/>
        <end position="194"/>
    </location>
</feature>
<evidence type="ECO:0000256" key="1">
    <source>
        <dbReference type="SAM" id="MobiDB-lite"/>
    </source>
</evidence>
<feature type="region of interest" description="Disordered" evidence="1">
    <location>
        <begin position="206"/>
        <end position="230"/>
    </location>
</feature>
<keyword evidence="3" id="KW-1185">Reference proteome</keyword>
<dbReference type="Proteomes" id="UP001281614">
    <property type="component" value="Unassembled WGS sequence"/>
</dbReference>
<evidence type="ECO:0000313" key="3">
    <source>
        <dbReference type="Proteomes" id="UP001281614"/>
    </source>
</evidence>
<gene>
    <name evidence="2" type="ORF">CKAH01_10509</name>
</gene>
<accession>A0AAD9XX82</accession>
<proteinExistence type="predicted"/>
<evidence type="ECO:0000313" key="2">
    <source>
        <dbReference type="EMBL" id="KAK2729070.1"/>
    </source>
</evidence>
<name>A0AAD9XX82_COLKA</name>
<sequence>MRFCRASRMQITFWPAALDEPDCWLQVAGAGSKPHRVDRARTGVPETGGRDSGVTHIMEIVMPQGHKAKTPPRACLAGALIAGRICTGRGRRNSEDMRTPRAPARKGPADPAVNVASVPIAISFLTKEDYAPGLRAYQPRHYGADERDQGGGVLENDINSGRCASEQSFRMGANRGREKWTLPPGKTERGSVASSATISLRVPYGHAVDGDLPQTPLGPGLDRLRTNKRL</sequence>
<organism evidence="2 3">
    <name type="scientific">Colletotrichum kahawae</name>
    <name type="common">Coffee berry disease fungus</name>
    <dbReference type="NCBI Taxonomy" id="34407"/>
    <lineage>
        <taxon>Eukaryota</taxon>
        <taxon>Fungi</taxon>
        <taxon>Dikarya</taxon>
        <taxon>Ascomycota</taxon>
        <taxon>Pezizomycotina</taxon>
        <taxon>Sordariomycetes</taxon>
        <taxon>Hypocreomycetidae</taxon>
        <taxon>Glomerellales</taxon>
        <taxon>Glomerellaceae</taxon>
        <taxon>Colletotrichum</taxon>
        <taxon>Colletotrichum gloeosporioides species complex</taxon>
    </lineage>
</organism>
<protein>
    <submittedName>
        <fullName evidence="2">Uncharacterized protein</fullName>
    </submittedName>
</protein>
<reference evidence="2" key="1">
    <citation type="submission" date="2023-02" db="EMBL/GenBank/DDBJ databases">
        <title>Colletotrichum kahawae CIFC_Que2 genome sequencing and assembly.</title>
        <authorList>
            <person name="Baroncelli R."/>
        </authorList>
    </citation>
    <scope>NUCLEOTIDE SEQUENCE</scope>
    <source>
        <strain evidence="2">CIFC_Que2</strain>
    </source>
</reference>
<dbReference type="AlphaFoldDB" id="A0AAD9XX82"/>
<feature type="region of interest" description="Disordered" evidence="1">
    <location>
        <begin position="90"/>
        <end position="110"/>
    </location>
</feature>
<comment type="caution">
    <text evidence="2">The sequence shown here is derived from an EMBL/GenBank/DDBJ whole genome shotgun (WGS) entry which is preliminary data.</text>
</comment>